<sequence>MATPITTIKKETKTAEQIKLEKIEELKELLAENEDAVSKTMTLMNELNDLGIFDAATSMLRAKEDIAKIALGQVSREPVTNLINTMMAAGGALTKADPEFTAKLLESVMAGTEQAQSFLKEDKKVGVLDLLKAMNDPDINRAVGFGLQFLKGMGKELREQ</sequence>
<dbReference type="RefSeq" id="WP_003229812.1">
    <property type="nucleotide sequence ID" value="NZ_AP028964.1"/>
</dbReference>
<dbReference type="PATRIC" id="fig|1423.173.peg.138"/>
<name>A0A0C3FMB4_BACIU</name>
<reference evidence="2" key="2">
    <citation type="submission" date="2023-03" db="EMBL/GenBank/DDBJ databases">
        <title>Complete genome sequences of 52 Bacillus and Priestia strains isolated from West-African fermentations and 26 reference strains from the DSMZ collection.</title>
        <authorList>
            <person name="Wiedenbein E.S."/>
            <person name="Canoy T.S."/>
            <person name="Hui Y."/>
            <person name="Parkouda C."/>
            <person name="Dawende C."/>
            <person name="Ametefe E."/>
            <person name="Jespersen L."/>
            <person name="Nielsen D.S."/>
        </authorList>
    </citation>
    <scope>NUCLEOTIDE SEQUENCE</scope>
    <source>
        <strain evidence="2">PRO56</strain>
    </source>
</reference>
<accession>A0A0C3FMB4</accession>
<proteinExistence type="predicted"/>
<dbReference type="InterPro" id="IPR012440">
    <property type="entry name" value="DUF1641"/>
</dbReference>
<reference evidence="1 3" key="1">
    <citation type="submission" date="2014-12" db="EMBL/GenBank/DDBJ databases">
        <title>Comparative genome analysis of Bacillus coagulans HM-08, Clostridium butyricum HM-68, Bacillus subtilis HM-66 and Bacillus licheniformis BL-09.</title>
        <authorList>
            <person name="Zhang H."/>
        </authorList>
    </citation>
    <scope>NUCLEOTIDE SEQUENCE [LARGE SCALE GENOMIC DNA]</scope>
    <source>
        <strain evidence="1 3">HM-66</strain>
    </source>
</reference>
<gene>
    <name evidence="2" type="primary">yrhD</name>
    <name evidence="2" type="ORF">P5633_10520</name>
    <name evidence="1" type="ORF">SC09_Contig17orf00151</name>
</gene>
<protein>
    <submittedName>
        <fullName evidence="2">DUF1641 domain-containing protein</fullName>
    </submittedName>
</protein>
<dbReference type="STRING" id="483913.AN935_13300"/>
<evidence type="ECO:0000313" key="3">
    <source>
        <dbReference type="Proteomes" id="UP000032247"/>
    </source>
</evidence>
<dbReference type="AlphaFoldDB" id="A0A0C3FMB4"/>
<dbReference type="Proteomes" id="UP001214898">
    <property type="component" value="Chromosome"/>
</dbReference>
<evidence type="ECO:0000313" key="2">
    <source>
        <dbReference type="EMBL" id="WEY86470.1"/>
    </source>
</evidence>
<organism evidence="1 3">
    <name type="scientific">Bacillus subtilis</name>
    <dbReference type="NCBI Taxonomy" id="1423"/>
    <lineage>
        <taxon>Bacteria</taxon>
        <taxon>Bacillati</taxon>
        <taxon>Bacillota</taxon>
        <taxon>Bacilli</taxon>
        <taxon>Bacillales</taxon>
        <taxon>Bacillaceae</taxon>
        <taxon>Bacillus</taxon>
    </lineage>
</organism>
<dbReference type="EMBL" id="CP120576">
    <property type="protein sequence ID" value="WEY86470.1"/>
    <property type="molecule type" value="Genomic_DNA"/>
</dbReference>
<dbReference type="EMBL" id="JXBC01000001">
    <property type="protein sequence ID" value="KIU13014.1"/>
    <property type="molecule type" value="Genomic_DNA"/>
</dbReference>
<dbReference type="PANTHER" id="PTHR38433">
    <property type="match status" value="1"/>
</dbReference>
<evidence type="ECO:0000313" key="1">
    <source>
        <dbReference type="EMBL" id="KIU13014.1"/>
    </source>
</evidence>
<dbReference type="Pfam" id="PF07849">
    <property type="entry name" value="DUF1641"/>
    <property type="match status" value="1"/>
</dbReference>
<dbReference type="PANTHER" id="PTHR38433:SF1">
    <property type="entry name" value="DUF1641 DOMAIN-CONTAINING PROTEIN"/>
    <property type="match status" value="1"/>
</dbReference>
<dbReference type="Proteomes" id="UP000032247">
    <property type="component" value="Unassembled WGS sequence"/>
</dbReference>